<reference evidence="1 2" key="1">
    <citation type="journal article" date="2022" name="bioRxiv">
        <title>The genome of the oomycete Peronosclerospora sorghi, a cosmopolitan pathogen of maize and sorghum, is inflated with dispersed pseudogenes.</title>
        <authorList>
            <person name="Fletcher K."/>
            <person name="Martin F."/>
            <person name="Isakeit T."/>
            <person name="Cavanaugh K."/>
            <person name="Magill C."/>
            <person name="Michelmore R."/>
        </authorList>
    </citation>
    <scope>NUCLEOTIDE SEQUENCE [LARGE SCALE GENOMIC DNA]</scope>
    <source>
        <strain evidence="1">P6</strain>
    </source>
</reference>
<evidence type="ECO:0000313" key="2">
    <source>
        <dbReference type="Proteomes" id="UP001163321"/>
    </source>
</evidence>
<protein>
    <submittedName>
        <fullName evidence="1">Uncharacterized protein</fullName>
    </submittedName>
</protein>
<dbReference type="EMBL" id="CM047583">
    <property type="protein sequence ID" value="KAI9912590.1"/>
    <property type="molecule type" value="Genomic_DNA"/>
</dbReference>
<name>A0ACC0W345_9STRA</name>
<sequence length="114" mass="13166">MGHITSVYEENNISVLPVNNNGIKTNGHLFVEQMLAKYSLACVQEDKFRDKTNFSTFVFHLNSRFKYEIYVDDPNSHLDPPTRGRKNRFLIGLLSDFPGFKSSLLCRYQDATSR</sequence>
<comment type="caution">
    <text evidence="1">The sequence shown here is derived from an EMBL/GenBank/DDBJ whole genome shotgun (WGS) entry which is preliminary data.</text>
</comment>
<organism evidence="1 2">
    <name type="scientific">Peronosclerospora sorghi</name>
    <dbReference type="NCBI Taxonomy" id="230839"/>
    <lineage>
        <taxon>Eukaryota</taxon>
        <taxon>Sar</taxon>
        <taxon>Stramenopiles</taxon>
        <taxon>Oomycota</taxon>
        <taxon>Peronosporomycetes</taxon>
        <taxon>Peronosporales</taxon>
        <taxon>Peronosporaceae</taxon>
        <taxon>Peronosclerospora</taxon>
    </lineage>
</organism>
<accession>A0ACC0W345</accession>
<gene>
    <name evidence="1" type="ORF">PsorP6_005377</name>
</gene>
<proteinExistence type="predicted"/>
<evidence type="ECO:0000313" key="1">
    <source>
        <dbReference type="EMBL" id="KAI9912590.1"/>
    </source>
</evidence>
<dbReference type="Proteomes" id="UP001163321">
    <property type="component" value="Chromosome 4"/>
</dbReference>
<keyword evidence="2" id="KW-1185">Reference proteome</keyword>